<feature type="domain" description="BIG2" evidence="1">
    <location>
        <begin position="12"/>
        <end position="103"/>
    </location>
</feature>
<gene>
    <name evidence="2" type="ORF">EDD78_11819</name>
</gene>
<dbReference type="AlphaFoldDB" id="A0A9X8UGB2"/>
<evidence type="ECO:0000313" key="3">
    <source>
        <dbReference type="Proteomes" id="UP000294682"/>
    </source>
</evidence>
<dbReference type="Pfam" id="PF02368">
    <property type="entry name" value="Big_2"/>
    <property type="match status" value="3"/>
</dbReference>
<feature type="domain" description="BIG2" evidence="1">
    <location>
        <begin position="108"/>
        <end position="196"/>
    </location>
</feature>
<dbReference type="InterPro" id="IPR008964">
    <property type="entry name" value="Invasin/intimin_cell_adhesion"/>
</dbReference>
<dbReference type="Gene3D" id="2.160.20.110">
    <property type="match status" value="1"/>
</dbReference>
<keyword evidence="3" id="KW-1185">Reference proteome</keyword>
<dbReference type="SMART" id="SM00635">
    <property type="entry name" value="BID_2"/>
    <property type="match status" value="5"/>
</dbReference>
<protein>
    <submittedName>
        <fullName evidence="2">Ig-like protein group 2</fullName>
    </submittedName>
</protein>
<evidence type="ECO:0000313" key="2">
    <source>
        <dbReference type="EMBL" id="TCL40710.1"/>
    </source>
</evidence>
<evidence type="ECO:0000259" key="1">
    <source>
        <dbReference type="SMART" id="SM00635"/>
    </source>
</evidence>
<feature type="domain" description="BIG2" evidence="1">
    <location>
        <begin position="205"/>
        <end position="281"/>
    </location>
</feature>
<sequence>IKSLTIRSGDTDATGKTLYLQTNNAQGRQSVQLAATKNGSGGSTGPTGYPYMKANGYVEQVLWTSSNEAVASVDATGLVTAHTGGTATVTASVYGGRVKATCTVNVSAVTGVSLSHTAYTLFTGGTAAETQFTLSAALTGGVSSDELEWTNSDPGATAMTVAADGRSATIDASGKTAGSTTITAYIKGAPDTAQYKASCTVTVVTINSLTMNPTGYTLYIPGPPQTVQLTATVTPNAAPFWSSGNPSAATVNETGLVTAVAPGSAIVTASVGGKSANCAITVKDRIAVTSVTVSGNNNLVRTSDNLSPTSQLSATTDPPNVTFPVVTWAKTGGSGNININASGLVTATAAGSATFTATVDGMTSAPYSVTVTDQKVTGITIAQKSVDKGGTVQMSATVRPANALNRNITWSLASGNVASISAAGLVTGGVGGNGTITVRASAADGSGVSGTGTVTVNGCEHALSAGGYGSGAGTSGNPWIVASAGQLQHVNSHLAGHFRQSVNIDLSSYGQWTPIGNFVSGTIDAPFTGLYDGNGKIITGCKINGGFLRGSLFGCVSGSGAGVKNLSAQNFTINVSNVNTSDTSAVVNYLMNGAVVSGCRVLNSTLTCHYSGASIVAAIYGNSRVENCYADGNTVTGTSVGGITSWMQENGAIKNCFSYSNRLTANGGALGGIAAQTFSGSPALSGNYFLNSTASYGGGNPLTNTGATPLAAAAFKNSASFSGWDFSTVWYMPANGNYPMLRHFTQ</sequence>
<accession>A0A9X8UGB2</accession>
<feature type="domain" description="BIG2" evidence="1">
    <location>
        <begin position="375"/>
        <end position="452"/>
    </location>
</feature>
<comment type="caution">
    <text evidence="2">The sequence shown here is derived from an EMBL/GenBank/DDBJ whole genome shotgun (WGS) entry which is preliminary data.</text>
</comment>
<name>A0A9X8UGB2_9FIRM</name>
<proteinExistence type="predicted"/>
<dbReference type="RefSeq" id="WP_207668688.1">
    <property type="nucleotide sequence ID" value="NZ_SLUK01000018.1"/>
</dbReference>
<feature type="non-terminal residue" evidence="2">
    <location>
        <position position="1"/>
    </location>
</feature>
<dbReference type="SUPFAM" id="SSF49373">
    <property type="entry name" value="Invasin/intimin cell-adhesion fragments"/>
    <property type="match status" value="3"/>
</dbReference>
<organism evidence="2 3">
    <name type="scientific">Harryflintia acetispora</name>
    <dbReference type="NCBI Taxonomy" id="1849041"/>
    <lineage>
        <taxon>Bacteria</taxon>
        <taxon>Bacillati</taxon>
        <taxon>Bacillota</taxon>
        <taxon>Clostridia</taxon>
        <taxon>Eubacteriales</taxon>
        <taxon>Oscillospiraceae</taxon>
        <taxon>Harryflintia</taxon>
    </lineage>
</organism>
<dbReference type="InterPro" id="IPR003343">
    <property type="entry name" value="Big_2"/>
</dbReference>
<feature type="domain" description="BIG2" evidence="1">
    <location>
        <begin position="287"/>
        <end position="369"/>
    </location>
</feature>
<reference evidence="2 3" key="1">
    <citation type="submission" date="2019-03" db="EMBL/GenBank/DDBJ databases">
        <title>Genomic Encyclopedia of Type Strains, Phase IV (KMG-IV): sequencing the most valuable type-strain genomes for metagenomic binning, comparative biology and taxonomic classification.</title>
        <authorList>
            <person name="Goeker M."/>
        </authorList>
    </citation>
    <scope>NUCLEOTIDE SEQUENCE [LARGE SCALE GENOMIC DNA]</scope>
    <source>
        <strain evidence="2 3">DSM 100433</strain>
    </source>
</reference>
<dbReference type="Proteomes" id="UP000294682">
    <property type="component" value="Unassembled WGS sequence"/>
</dbReference>
<dbReference type="EMBL" id="SLUK01000018">
    <property type="protein sequence ID" value="TCL40710.1"/>
    <property type="molecule type" value="Genomic_DNA"/>
</dbReference>
<dbReference type="Gene3D" id="2.60.40.1080">
    <property type="match status" value="5"/>
</dbReference>